<dbReference type="PANTHER" id="PTHR43975:SF2">
    <property type="entry name" value="EG:BACR7A4.14 PROTEIN-RELATED"/>
    <property type="match status" value="1"/>
</dbReference>
<dbReference type="EMBL" id="AGFM01000007">
    <property type="protein sequence ID" value="EHJ62658.1"/>
    <property type="molecule type" value="Genomic_DNA"/>
</dbReference>
<dbReference type="PRINTS" id="PR00081">
    <property type="entry name" value="GDHRDH"/>
</dbReference>
<dbReference type="Gene3D" id="3.40.50.720">
    <property type="entry name" value="NAD(P)-binding Rossmann-like Domain"/>
    <property type="match status" value="1"/>
</dbReference>
<proteinExistence type="predicted"/>
<evidence type="ECO:0000313" key="1">
    <source>
        <dbReference type="EMBL" id="EHJ62658.1"/>
    </source>
</evidence>
<evidence type="ECO:0000313" key="2">
    <source>
        <dbReference type="Proteomes" id="UP000004030"/>
    </source>
</evidence>
<protein>
    <recommendedName>
        <fullName evidence="3">Short-chain dehydrogenase/reductase SDR</fullName>
    </recommendedName>
</protein>
<dbReference type="InterPro" id="IPR036291">
    <property type="entry name" value="NAD(P)-bd_dom_sf"/>
</dbReference>
<dbReference type="Pfam" id="PF13561">
    <property type="entry name" value="adh_short_C2"/>
    <property type="match status" value="1"/>
</dbReference>
<evidence type="ECO:0008006" key="3">
    <source>
        <dbReference type="Google" id="ProtNLM"/>
    </source>
</evidence>
<dbReference type="PANTHER" id="PTHR43975">
    <property type="entry name" value="ZGC:101858"/>
    <property type="match status" value="1"/>
</dbReference>
<dbReference type="eggNOG" id="COG1028">
    <property type="taxonomic scope" value="Bacteria"/>
</dbReference>
<dbReference type="InterPro" id="IPR002347">
    <property type="entry name" value="SDR_fam"/>
</dbReference>
<name>G6E815_9SPHN</name>
<keyword evidence="2" id="KW-1185">Reference proteome</keyword>
<dbReference type="AlphaFoldDB" id="G6E815"/>
<dbReference type="SUPFAM" id="SSF51735">
    <property type="entry name" value="NAD(P)-binding Rossmann-fold domains"/>
    <property type="match status" value="1"/>
</dbReference>
<sequence>MVAMNAGERKQRILVTGAASGIGASLCDRLRSQGNTVVPLDLKPVAGGQACDLADSAAIDAAIASIGGGLDGIAHVAGIPGTAPADKVAAVNIAAPRRLTAGLLDRLETGASIVIVSSITAHRCTWPQEELNDILTGDDDAIVARLASLAGPDAYAASKKLANEWGAALSAQLLPRGVRVNVVSPGPVETPILKDFEQSMGHDRIQAAADIAGRHGTADEVAALVAFLLSRDASWVNGVNIACDGGFSNARNAVAKPCAPATDQERATCN</sequence>
<reference evidence="1 2" key="1">
    <citation type="journal article" date="2012" name="J. Bacteriol.">
        <title>Genome sequence of benzo(a)pyrene-degrading bacterium Novosphingobium pentaromativorans US6-1.</title>
        <authorList>
            <person name="Luo Y.R."/>
            <person name="Kang S.G."/>
            <person name="Kim S.J."/>
            <person name="Kim M.R."/>
            <person name="Li N."/>
            <person name="Lee J.H."/>
            <person name="Kwon K.K."/>
        </authorList>
    </citation>
    <scope>NUCLEOTIDE SEQUENCE [LARGE SCALE GENOMIC DNA]</scope>
    <source>
        <strain evidence="1 2">US6-1</strain>
    </source>
</reference>
<dbReference type="Proteomes" id="UP000004030">
    <property type="component" value="Unassembled WGS sequence"/>
</dbReference>
<dbReference type="PATRIC" id="fig|1088721.3.peg.478"/>
<gene>
    <name evidence="1" type="ORF">NSU_0486</name>
</gene>
<comment type="caution">
    <text evidence="1">The sequence shown here is derived from an EMBL/GenBank/DDBJ whole genome shotgun (WGS) entry which is preliminary data.</text>
</comment>
<organism evidence="1 2">
    <name type="scientific">Novosphingobium pentaromativorans US6-1</name>
    <dbReference type="NCBI Taxonomy" id="1088721"/>
    <lineage>
        <taxon>Bacteria</taxon>
        <taxon>Pseudomonadati</taxon>
        <taxon>Pseudomonadota</taxon>
        <taxon>Alphaproteobacteria</taxon>
        <taxon>Sphingomonadales</taxon>
        <taxon>Sphingomonadaceae</taxon>
        <taxon>Novosphingobium</taxon>
    </lineage>
</organism>
<accession>G6E815</accession>
<dbReference type="Pfam" id="PF00106">
    <property type="entry name" value="adh_short"/>
    <property type="match status" value="1"/>
</dbReference>